<dbReference type="KEGG" id="nnv:QNH39_23085"/>
<dbReference type="EMBL" id="CP126114">
    <property type="protein sequence ID" value="WHY85465.1"/>
    <property type="molecule type" value="Genomic_DNA"/>
</dbReference>
<reference evidence="1" key="1">
    <citation type="submission" date="2023-05" db="EMBL/GenBank/DDBJ databases">
        <title>Comparative genomics of Bacillaceae isolates and their secondary metabolite potential.</title>
        <authorList>
            <person name="Song L."/>
            <person name="Nielsen L.J."/>
            <person name="Mohite O."/>
            <person name="Xu X."/>
            <person name="Weber T."/>
            <person name="Kovacs A.T."/>
        </authorList>
    </citation>
    <scope>NUCLEOTIDE SEQUENCE</scope>
    <source>
        <strain evidence="1">XLM17</strain>
    </source>
</reference>
<evidence type="ECO:0000313" key="1">
    <source>
        <dbReference type="EMBL" id="WHY85465.1"/>
    </source>
</evidence>
<proteinExistence type="predicted"/>
<keyword evidence="2" id="KW-1185">Reference proteome</keyword>
<name>A0AA95MPB7_9BACI</name>
<accession>A0AA95MPB7</accession>
<gene>
    <name evidence="1" type="ORF">QNH39_23085</name>
</gene>
<evidence type="ECO:0000313" key="2">
    <source>
        <dbReference type="Proteomes" id="UP001178288"/>
    </source>
</evidence>
<dbReference type="InterPro" id="IPR025578">
    <property type="entry name" value="DUF4359"/>
</dbReference>
<dbReference type="Proteomes" id="UP001178288">
    <property type="component" value="Chromosome"/>
</dbReference>
<organism evidence="1 2">
    <name type="scientific">Neobacillus novalis</name>
    <dbReference type="NCBI Taxonomy" id="220687"/>
    <lineage>
        <taxon>Bacteria</taxon>
        <taxon>Bacillati</taxon>
        <taxon>Bacillota</taxon>
        <taxon>Bacilli</taxon>
        <taxon>Bacillales</taxon>
        <taxon>Bacillaceae</taxon>
        <taxon>Neobacillus</taxon>
    </lineage>
</organism>
<dbReference type="Pfam" id="PF14271">
    <property type="entry name" value="DUF4359"/>
    <property type="match status" value="1"/>
</dbReference>
<protein>
    <submittedName>
        <fullName evidence="1">DUF4359 domain-containing protein</fullName>
    </submittedName>
</protein>
<dbReference type="AlphaFoldDB" id="A0AA95MPB7"/>
<sequence>MKRLFSIILLVAAILILSATNPQRSDYLEWINHKTIDKSSSLLEKGILTLAGKSIFDAGTTKEDYFIFSIYKTDFSEVGMGKVTSIGIFNHFIPLSGTEE</sequence>
<dbReference type="RefSeq" id="WP_066091957.1">
    <property type="nucleotide sequence ID" value="NZ_CP126114.1"/>
</dbReference>